<accession>H2ZMI4</accession>
<keyword evidence="1" id="KW-0472">Membrane</keyword>
<keyword evidence="1" id="KW-1133">Transmembrane helix</keyword>
<dbReference type="AlphaFoldDB" id="H2ZMI4"/>
<dbReference type="HOGENOM" id="CLU_2048889_0_0_1"/>
<reference evidence="3" key="1">
    <citation type="submission" date="2003-08" db="EMBL/GenBank/DDBJ databases">
        <authorList>
            <person name="Birren B."/>
            <person name="Nusbaum C."/>
            <person name="Abebe A."/>
            <person name="Abouelleil A."/>
            <person name="Adekoya E."/>
            <person name="Ait-zahra M."/>
            <person name="Allen N."/>
            <person name="Allen T."/>
            <person name="An P."/>
            <person name="Anderson M."/>
            <person name="Anderson S."/>
            <person name="Arachchi H."/>
            <person name="Armbruster J."/>
            <person name="Bachantsang P."/>
            <person name="Baldwin J."/>
            <person name="Barry A."/>
            <person name="Bayul T."/>
            <person name="Blitshsteyn B."/>
            <person name="Bloom T."/>
            <person name="Blye J."/>
            <person name="Boguslavskiy L."/>
            <person name="Borowsky M."/>
            <person name="Boukhgalter B."/>
            <person name="Brunache A."/>
            <person name="Butler J."/>
            <person name="Calixte N."/>
            <person name="Calvo S."/>
            <person name="Camarata J."/>
            <person name="Campo K."/>
            <person name="Chang J."/>
            <person name="Cheshatsang Y."/>
            <person name="Citroen M."/>
            <person name="Collymore A."/>
            <person name="Considine T."/>
            <person name="Cook A."/>
            <person name="Cooke P."/>
            <person name="Corum B."/>
            <person name="Cuomo C."/>
            <person name="David R."/>
            <person name="Dawoe T."/>
            <person name="Degray S."/>
            <person name="Dodge S."/>
            <person name="Dooley K."/>
            <person name="Dorje P."/>
            <person name="Dorjee K."/>
            <person name="Dorris L."/>
            <person name="Duffey N."/>
            <person name="Dupes A."/>
            <person name="Elkins T."/>
            <person name="Engels R."/>
            <person name="Erickson J."/>
            <person name="Farina A."/>
            <person name="Faro S."/>
            <person name="Ferreira P."/>
            <person name="Fischer H."/>
            <person name="Fitzgerald M."/>
            <person name="Foley K."/>
            <person name="Gage D."/>
            <person name="Galagan J."/>
            <person name="Gearin G."/>
            <person name="Gnerre S."/>
            <person name="Gnirke A."/>
            <person name="Goyette A."/>
            <person name="Graham J."/>
            <person name="Grandbois E."/>
            <person name="Gyaltsen K."/>
            <person name="Hafez N."/>
            <person name="Hagopian D."/>
            <person name="Hagos B."/>
            <person name="Hall J."/>
            <person name="Hatcher B."/>
            <person name="Heller A."/>
            <person name="Higgins H."/>
            <person name="Honan T."/>
            <person name="Horn A."/>
            <person name="Houde N."/>
            <person name="Hughes L."/>
            <person name="Hulme W."/>
            <person name="Husby E."/>
            <person name="Iliev I."/>
            <person name="Jaffe D."/>
            <person name="Jones C."/>
            <person name="Kamal M."/>
            <person name="Kamat A."/>
            <person name="Kamvysselis M."/>
            <person name="Karlsson E."/>
            <person name="Kells C."/>
            <person name="Kieu A."/>
            <person name="Kisner P."/>
            <person name="Kodira C."/>
            <person name="Kulbokas E."/>
            <person name="Labutti K."/>
            <person name="Lama D."/>
            <person name="Landers T."/>
            <person name="Leger J."/>
            <person name="Levine S."/>
            <person name="Lewis D."/>
            <person name="Lewis T."/>
            <person name="Lindblad-toh K."/>
            <person name="Liu X."/>
            <person name="Lokyitsang T."/>
            <person name="Lokyitsang Y."/>
            <person name="Lucien O."/>
            <person name="Lui A."/>
            <person name="Ma L.J."/>
            <person name="Mabbitt R."/>
            <person name="Macdonald J."/>
            <person name="Maclean C."/>
            <person name="Major J."/>
            <person name="Manning J."/>
            <person name="Marabella R."/>
            <person name="Maru K."/>
            <person name="Matthews C."/>
            <person name="Mauceli E."/>
            <person name="Mccarthy M."/>
            <person name="Mcdonough S."/>
            <person name="Mcghee T."/>
            <person name="Meldrim J."/>
            <person name="Meneus L."/>
            <person name="Mesirov J."/>
            <person name="Mihalev A."/>
            <person name="Mihova T."/>
            <person name="Mikkelsen T."/>
            <person name="Mlenga V."/>
            <person name="Moru K."/>
            <person name="Mozes J."/>
            <person name="Mulrain L."/>
            <person name="Munson G."/>
            <person name="Naylor J."/>
            <person name="Newes C."/>
            <person name="Nguyen C."/>
            <person name="Nguyen N."/>
            <person name="Nguyen T."/>
            <person name="Nicol R."/>
            <person name="Nielsen C."/>
            <person name="Nizzari M."/>
            <person name="Norbu C."/>
            <person name="Norbu N."/>
            <person name="O'donnell P."/>
            <person name="Okoawo O."/>
            <person name="O'leary S."/>
            <person name="Omotosho B."/>
            <person name="O'neill K."/>
            <person name="Osman S."/>
            <person name="Parker S."/>
            <person name="Perrin D."/>
            <person name="Phunkhang P."/>
            <person name="Piqani B."/>
            <person name="Purcell S."/>
            <person name="Rachupka T."/>
            <person name="Ramasamy U."/>
            <person name="Rameau R."/>
            <person name="Ray V."/>
            <person name="Raymond C."/>
            <person name="Retta R."/>
            <person name="Richardson S."/>
            <person name="Rise C."/>
            <person name="Rodriguez J."/>
            <person name="Rogers J."/>
            <person name="Rogov P."/>
            <person name="Rutman M."/>
            <person name="Schupbach R."/>
            <person name="Seaman C."/>
            <person name="Settipalli S."/>
            <person name="Sharpe T."/>
            <person name="Sheridan J."/>
            <person name="Sherpa N."/>
            <person name="Shi J."/>
            <person name="Smirnov S."/>
            <person name="Smith C."/>
            <person name="Sougnez C."/>
            <person name="Spencer B."/>
            <person name="Stalker J."/>
            <person name="Stange-thomann N."/>
            <person name="Stavropoulos S."/>
            <person name="Stetson K."/>
            <person name="Stone C."/>
            <person name="Stone S."/>
            <person name="Stubbs M."/>
            <person name="Talamas J."/>
            <person name="Tchuinga P."/>
            <person name="Tenzing P."/>
            <person name="Tesfaye S."/>
            <person name="Theodore J."/>
            <person name="Thoulutsang Y."/>
            <person name="Topham K."/>
            <person name="Towey S."/>
            <person name="Tsamla T."/>
            <person name="Tsomo N."/>
            <person name="Vallee D."/>
            <person name="Vassiliev H."/>
            <person name="Venkataraman V."/>
            <person name="Vinson J."/>
            <person name="Vo A."/>
            <person name="Wade C."/>
            <person name="Wang S."/>
            <person name="Wangchuk T."/>
            <person name="Wangdi T."/>
            <person name="Whittaker C."/>
            <person name="Wilkinson J."/>
            <person name="Wu Y."/>
            <person name="Wyman D."/>
            <person name="Yadav S."/>
            <person name="Yang S."/>
            <person name="Yang X."/>
            <person name="Yeager S."/>
            <person name="Yee E."/>
            <person name="Young G."/>
            <person name="Zainoun J."/>
            <person name="Zembeck L."/>
            <person name="Zimmer A."/>
            <person name="Zody M."/>
            <person name="Lander E."/>
        </authorList>
    </citation>
    <scope>NUCLEOTIDE SEQUENCE [LARGE SCALE GENOMIC DNA]</scope>
</reference>
<evidence type="ECO:0000256" key="1">
    <source>
        <dbReference type="SAM" id="Phobius"/>
    </source>
</evidence>
<reference evidence="2" key="3">
    <citation type="submission" date="2025-09" db="UniProtKB">
        <authorList>
            <consortium name="Ensembl"/>
        </authorList>
    </citation>
    <scope>IDENTIFICATION</scope>
</reference>
<feature type="transmembrane region" description="Helical" evidence="1">
    <location>
        <begin position="69"/>
        <end position="89"/>
    </location>
</feature>
<dbReference type="GeneTree" id="ENSGT00390000004694"/>
<protein>
    <submittedName>
        <fullName evidence="2">Uncharacterized protein</fullName>
    </submittedName>
</protein>
<evidence type="ECO:0000313" key="2">
    <source>
        <dbReference type="Ensembl" id="ENSCSAVP00000018800.1"/>
    </source>
</evidence>
<name>H2ZMI4_CIOSA</name>
<keyword evidence="1" id="KW-0812">Transmembrane</keyword>
<keyword evidence="3" id="KW-1185">Reference proteome</keyword>
<dbReference type="InParanoid" id="H2ZMI4"/>
<dbReference type="InterPro" id="IPR010718">
    <property type="entry name" value="DUF1294"/>
</dbReference>
<dbReference type="Proteomes" id="UP000007875">
    <property type="component" value="Unassembled WGS sequence"/>
</dbReference>
<feature type="transmembrane region" description="Helical" evidence="1">
    <location>
        <begin position="32"/>
        <end position="49"/>
    </location>
</feature>
<proteinExistence type="predicted"/>
<sequence length="133" mass="15031">MAFKYYACQAAGLLCCGTWILAIYMKGDKLPLLKYFIYANLAGIGLNVIDKALRYLNSKTRVPDVVFHLLTIFGGAPAMAWCMMPRLLAHKTERRPYHESYLISAAVSCLALYLVAFPGKMNTPTRENTRVRY</sequence>
<dbReference type="Pfam" id="PF06961">
    <property type="entry name" value="DUF1294"/>
    <property type="match status" value="1"/>
</dbReference>
<reference evidence="2" key="2">
    <citation type="submission" date="2025-08" db="UniProtKB">
        <authorList>
            <consortium name="Ensembl"/>
        </authorList>
    </citation>
    <scope>IDENTIFICATION</scope>
</reference>
<evidence type="ECO:0000313" key="3">
    <source>
        <dbReference type="Proteomes" id="UP000007875"/>
    </source>
</evidence>
<feature type="transmembrane region" description="Helical" evidence="1">
    <location>
        <begin position="101"/>
        <end position="119"/>
    </location>
</feature>
<dbReference type="Ensembl" id="ENSCSAVT00000019006.1">
    <property type="protein sequence ID" value="ENSCSAVP00000018800.1"/>
    <property type="gene ID" value="ENSCSAVG00000011048.1"/>
</dbReference>
<organism evidence="2 3">
    <name type="scientific">Ciona savignyi</name>
    <name type="common">Pacific transparent sea squirt</name>
    <dbReference type="NCBI Taxonomy" id="51511"/>
    <lineage>
        <taxon>Eukaryota</taxon>
        <taxon>Metazoa</taxon>
        <taxon>Chordata</taxon>
        <taxon>Tunicata</taxon>
        <taxon>Ascidiacea</taxon>
        <taxon>Phlebobranchia</taxon>
        <taxon>Cionidae</taxon>
        <taxon>Ciona</taxon>
    </lineage>
</organism>
<feature type="transmembrane region" description="Helical" evidence="1">
    <location>
        <begin position="6"/>
        <end position="25"/>
    </location>
</feature>